<dbReference type="PANTHER" id="PTHR11439">
    <property type="entry name" value="GAG-POL-RELATED RETROTRANSPOSON"/>
    <property type="match status" value="1"/>
</dbReference>
<feature type="coiled-coil region" evidence="1">
    <location>
        <begin position="1152"/>
        <end position="1186"/>
    </location>
</feature>
<dbReference type="InterPro" id="IPR001584">
    <property type="entry name" value="Integrase_cat-core"/>
</dbReference>
<dbReference type="Pfam" id="PF07727">
    <property type="entry name" value="RVT_2"/>
    <property type="match status" value="1"/>
</dbReference>
<feature type="compositionally biased region" description="Pro residues" evidence="2">
    <location>
        <begin position="620"/>
        <end position="630"/>
    </location>
</feature>
<accession>A0A699H371</accession>
<evidence type="ECO:0000259" key="3">
    <source>
        <dbReference type="PROSITE" id="PS50994"/>
    </source>
</evidence>
<feature type="compositionally biased region" description="Pro residues" evidence="2">
    <location>
        <begin position="586"/>
        <end position="600"/>
    </location>
</feature>
<dbReference type="PANTHER" id="PTHR11439:SF495">
    <property type="entry name" value="REVERSE TRANSCRIPTASE, RNA-DEPENDENT DNA POLYMERASE-RELATED"/>
    <property type="match status" value="1"/>
</dbReference>
<protein>
    <recommendedName>
        <fullName evidence="3">Integrase catalytic domain-containing protein</fullName>
    </recommendedName>
</protein>
<gene>
    <name evidence="4" type="ORF">Tci_297636</name>
</gene>
<feature type="non-terminal residue" evidence="4">
    <location>
        <position position="1372"/>
    </location>
</feature>
<evidence type="ECO:0000313" key="4">
    <source>
        <dbReference type="EMBL" id="GEX25661.1"/>
    </source>
</evidence>
<feature type="coiled-coil region" evidence="1">
    <location>
        <begin position="664"/>
        <end position="698"/>
    </location>
</feature>
<dbReference type="InterPro" id="IPR012337">
    <property type="entry name" value="RNaseH-like_sf"/>
</dbReference>
<evidence type="ECO:0000256" key="1">
    <source>
        <dbReference type="SAM" id="Coils"/>
    </source>
</evidence>
<organism evidence="4">
    <name type="scientific">Tanacetum cinerariifolium</name>
    <name type="common">Dalmatian daisy</name>
    <name type="synonym">Chrysanthemum cinerariifolium</name>
    <dbReference type="NCBI Taxonomy" id="118510"/>
    <lineage>
        <taxon>Eukaryota</taxon>
        <taxon>Viridiplantae</taxon>
        <taxon>Streptophyta</taxon>
        <taxon>Embryophyta</taxon>
        <taxon>Tracheophyta</taxon>
        <taxon>Spermatophyta</taxon>
        <taxon>Magnoliopsida</taxon>
        <taxon>eudicotyledons</taxon>
        <taxon>Gunneridae</taxon>
        <taxon>Pentapetalae</taxon>
        <taxon>asterids</taxon>
        <taxon>campanulids</taxon>
        <taxon>Asterales</taxon>
        <taxon>Asteraceae</taxon>
        <taxon>Asteroideae</taxon>
        <taxon>Anthemideae</taxon>
        <taxon>Anthemidinae</taxon>
        <taxon>Tanacetum</taxon>
    </lineage>
</organism>
<dbReference type="PROSITE" id="PS50994">
    <property type="entry name" value="INTEGRASE"/>
    <property type="match status" value="1"/>
</dbReference>
<dbReference type="Gene3D" id="3.30.420.10">
    <property type="entry name" value="Ribonuclease H-like superfamily/Ribonuclease H"/>
    <property type="match status" value="1"/>
</dbReference>
<name>A0A699H371_TANCI</name>
<feature type="region of interest" description="Disordered" evidence="2">
    <location>
        <begin position="581"/>
        <end position="635"/>
    </location>
</feature>
<dbReference type="InterPro" id="IPR036397">
    <property type="entry name" value="RNaseH_sf"/>
</dbReference>
<feature type="domain" description="Integrase catalytic" evidence="3">
    <location>
        <begin position="1"/>
        <end position="99"/>
    </location>
</feature>
<dbReference type="EMBL" id="BKCJ010097910">
    <property type="protein sequence ID" value="GEX25661.1"/>
    <property type="molecule type" value="Genomic_DNA"/>
</dbReference>
<reference evidence="4" key="1">
    <citation type="journal article" date="2019" name="Sci. Rep.">
        <title>Draft genome of Tanacetum cinerariifolium, the natural source of mosquito coil.</title>
        <authorList>
            <person name="Yamashiro T."/>
            <person name="Shiraishi A."/>
            <person name="Satake H."/>
            <person name="Nakayama K."/>
        </authorList>
    </citation>
    <scope>NUCLEOTIDE SEQUENCE</scope>
</reference>
<dbReference type="GO" id="GO:0015074">
    <property type="term" value="P:DNA integration"/>
    <property type="evidence" value="ECO:0007669"/>
    <property type="project" value="InterPro"/>
</dbReference>
<feature type="coiled-coil region" evidence="1">
    <location>
        <begin position="814"/>
        <end position="849"/>
    </location>
</feature>
<comment type="caution">
    <text evidence="4">The sequence shown here is derived from an EMBL/GenBank/DDBJ whole genome shotgun (WGS) entry which is preliminary data.</text>
</comment>
<dbReference type="SUPFAM" id="SSF53098">
    <property type="entry name" value="Ribonuclease H-like"/>
    <property type="match status" value="1"/>
</dbReference>
<keyword evidence="1" id="KW-0175">Coiled coil</keyword>
<dbReference type="GO" id="GO:0003676">
    <property type="term" value="F:nucleic acid binding"/>
    <property type="evidence" value="ECO:0007669"/>
    <property type="project" value="InterPro"/>
</dbReference>
<proteinExistence type="predicted"/>
<evidence type="ECO:0000256" key="2">
    <source>
        <dbReference type="SAM" id="MobiDB-lite"/>
    </source>
</evidence>
<sequence>MIKSDNGTKLKNNDLNQFCGMKGIKREFSIPRIPQQNGIAERKNRTLIEVARNMLADLLLPIPFWAEAVNTACYVPNRNTENDAAFGGKKPQFEGRKPESEVYVSPSSKFEDLFDNSINEVNATDSQVPAVGQISTDNTNTFSAAGPSNTAITTQTRSMTRVVKDLGGLSQINNDDFHTCMFACFLSQKEPTRVHQALKDPSWIEAMQHKLLQFKMQKVWVLVDLPNGKRVIGTTWVFRNKKDERGIVVRNKARLVAQGHTQKEGIDYEEVFAPVARIEAIRKRYMFVNLQDLRILIILTRCKKWSRHYMDYIKLLEFDRKSASTLIDTEKPLLRDPNGEDVDVHTYRLMIGSLMYLTSSRPDIMFAVCACARFQVTLKDSHLHAVKRIFRYLKGKPHLGLWYPKDSPFNLVAYSDSDYAGASLDRKSTTWGCQFLRCRLISWQYKSKQLWPLHPLRLKGEVMCLQALVDKKKVIITEATIREALRLDDAESIDCLPNEEIFTELSRMGTSWNEFSSSMASAVICLSIALIQKVFANMRRVGKGFSGVDTPLFEGMIVAQQADDVTDEGATDVDVDVVPAAADEPSIPPPTPTTQPPPSQELPSTSQVLPTSPPSLIAQPPSPQQQPQPSQPSHDAEISMDLLHTLLETCTTLTRRVTQLVHDKIAQTLEITKLKQMVKKLERRNKLKVSKLKRLKKVGTTQRVDTSKDTVMDDEVAIKKDAEIEENADDDELEPAKLKEVVEVVTTAKLMTEMVTAASAIITAADTPITTATLTASPSADRRRKGVIMVEEPKPLKKQAQIEQDEAYYFNFNVAFLEKTKEQLEEEESRELKKRLKVKQRKQEDLEVLWQLVKERFASSKPKNFSDDFLLTTLTYMFEKLDVQAQMILLVERRYPLTRFTLDQMLNNVRLEVEEESEVSLELLRFALKVGESVRAIRNKADMDTMSMDDLYNNLKVYKPEVKGMSSSNSNAQNMAFLSSTNNSTNEVVNTAQAVNTANGVSTASTQDLEQVHLDDIEEMDLRWKIAMLTMRARRFLKKTRRKLTINGNETLGFDMSKVECYNCHKRRHFAREYRASRGQDNKHKEITRRSVPMEIHAYTALVSCDGLGGYDWNDQAEEGPNYALMAYTSLTSDSKNEFIYLEDIKVLKVEIQMKDIAIGELRKKLEKAQKEKDGIQLTAEKFENTSKGLNKLIEYQIINNYKKGLGYENYNAVLPPYTGNFMPLKPDLSYIGLDEFAIKPVAENTKSCKKETKVRKNNDASIVEEWVSDDEEENVTQHKIVKKTVRHIIVKKEFVKPRQHEKTARKTVKKVEHNRPKAVVNVVKGNNINAVKASAYWVWKSKTKVKDHVSKHNNAPITLKKFDYIDAQGRS</sequence>
<dbReference type="InterPro" id="IPR013103">
    <property type="entry name" value="RVT_2"/>
</dbReference>